<protein>
    <submittedName>
        <fullName evidence="9">Clusterin-associated protein 1</fullName>
    </submittedName>
</protein>
<evidence type="ECO:0000256" key="1">
    <source>
        <dbReference type="ARBA" id="ARBA00004138"/>
    </source>
</evidence>
<reference evidence="9" key="1">
    <citation type="submission" date="2017-02" db="UniProtKB">
        <authorList>
            <consortium name="WormBaseParasite"/>
        </authorList>
    </citation>
    <scope>IDENTIFICATION</scope>
</reference>
<reference evidence="7 8" key="2">
    <citation type="submission" date="2018-11" db="EMBL/GenBank/DDBJ databases">
        <authorList>
            <consortium name="Pathogen Informatics"/>
        </authorList>
    </citation>
    <scope>NUCLEOTIDE SEQUENCE [LARGE SCALE GENOMIC DNA]</scope>
</reference>
<dbReference type="Proteomes" id="UP000276776">
    <property type="component" value="Unassembled WGS sequence"/>
</dbReference>
<accession>A0A0N5CZN4</accession>
<keyword evidence="6" id="KW-0966">Cell projection</keyword>
<evidence type="ECO:0000313" key="7">
    <source>
        <dbReference type="EMBL" id="VDN03256.1"/>
    </source>
</evidence>
<evidence type="ECO:0000256" key="3">
    <source>
        <dbReference type="ARBA" id="ARBA00022794"/>
    </source>
</evidence>
<dbReference type="STRING" id="103827.A0A0N5CZN4"/>
<dbReference type="OrthoDB" id="438545at2759"/>
<dbReference type="PANTHER" id="PTHR21547">
    <property type="entry name" value="CLUSTERIN ASSOCIATED PROTEIN 1"/>
    <property type="match status" value="1"/>
</dbReference>
<evidence type="ECO:0000256" key="5">
    <source>
        <dbReference type="ARBA" id="ARBA00023069"/>
    </source>
</evidence>
<dbReference type="EMBL" id="UYYF01004375">
    <property type="protein sequence ID" value="VDN03256.1"/>
    <property type="molecule type" value="Genomic_DNA"/>
</dbReference>
<dbReference type="GO" id="GO:0005929">
    <property type="term" value="C:cilium"/>
    <property type="evidence" value="ECO:0007669"/>
    <property type="project" value="UniProtKB-SubCell"/>
</dbReference>
<sequence length="314" mass="36808">MAEQLRVLRYPRLVSIENFRKPNFRLVAELLEWIVRKYDDQTSLSLLLETEQDRILFIKSATFHIFQKARIKLNPRKLYMADGYAAQELAVVIKNLYEITYRSTDVESKAVTTTLKNALLSKLNERTITKVQEGLEYAEELHKCRQLALEIPNSGATLYDLLAKESVVKVERNKALSFSLSLVDAEKVILRAVEALQEELTTVNRNVENVSSDEAALDSKIQRRTREYEQQQKRLAQLQSFRPQSMGEYEKLEANLKQLYAAYVLRFRNVAYLQQVQDQFDHEEQQRNADTEQRIREKVEFMRTPELLLHEAQY</sequence>
<dbReference type="Pfam" id="PF10234">
    <property type="entry name" value="Cluap1"/>
    <property type="match status" value="1"/>
</dbReference>
<keyword evidence="8" id="KW-1185">Reference proteome</keyword>
<dbReference type="OMA" id="RKVYGNM"/>
<dbReference type="GO" id="GO:0060271">
    <property type="term" value="P:cilium assembly"/>
    <property type="evidence" value="ECO:0007669"/>
    <property type="project" value="TreeGrafter"/>
</dbReference>
<keyword evidence="4" id="KW-0175">Coiled coil</keyword>
<proteinExistence type="inferred from homology"/>
<evidence type="ECO:0000256" key="6">
    <source>
        <dbReference type="ARBA" id="ARBA00023273"/>
    </source>
</evidence>
<keyword evidence="5" id="KW-0969">Cilium</keyword>
<evidence type="ECO:0000256" key="4">
    <source>
        <dbReference type="ARBA" id="ARBA00023054"/>
    </source>
</evidence>
<dbReference type="GO" id="GO:0030992">
    <property type="term" value="C:intraciliary transport particle B"/>
    <property type="evidence" value="ECO:0007669"/>
    <property type="project" value="TreeGrafter"/>
</dbReference>
<evidence type="ECO:0000256" key="2">
    <source>
        <dbReference type="ARBA" id="ARBA00008340"/>
    </source>
</evidence>
<dbReference type="InterPro" id="IPR019366">
    <property type="entry name" value="Clusterin-associated_protein-1"/>
</dbReference>
<name>A0A0N5CZN4_THECL</name>
<evidence type="ECO:0000313" key="8">
    <source>
        <dbReference type="Proteomes" id="UP000276776"/>
    </source>
</evidence>
<dbReference type="PANTHER" id="PTHR21547:SF0">
    <property type="entry name" value="CLUSTERIN-ASSOCIATED PROTEIN 1"/>
    <property type="match status" value="1"/>
</dbReference>
<dbReference type="AlphaFoldDB" id="A0A0N5CZN4"/>
<organism evidence="9">
    <name type="scientific">Thelazia callipaeda</name>
    <name type="common">Oriental eyeworm</name>
    <name type="synonym">Parasitic nematode</name>
    <dbReference type="NCBI Taxonomy" id="103827"/>
    <lineage>
        <taxon>Eukaryota</taxon>
        <taxon>Metazoa</taxon>
        <taxon>Ecdysozoa</taxon>
        <taxon>Nematoda</taxon>
        <taxon>Chromadorea</taxon>
        <taxon>Rhabditida</taxon>
        <taxon>Spirurina</taxon>
        <taxon>Spiruromorpha</taxon>
        <taxon>Thelazioidea</taxon>
        <taxon>Thelaziidae</taxon>
        <taxon>Thelazia</taxon>
    </lineage>
</organism>
<evidence type="ECO:0000313" key="9">
    <source>
        <dbReference type="WBParaSite" id="TCLT_0000596201-mRNA-1"/>
    </source>
</evidence>
<gene>
    <name evidence="7" type="ORF">TCLT_LOCUS5951</name>
</gene>
<comment type="subcellular location">
    <subcellularLocation>
        <location evidence="1">Cell projection</location>
        <location evidence="1">Cilium</location>
    </subcellularLocation>
</comment>
<dbReference type="WBParaSite" id="TCLT_0000596201-mRNA-1">
    <property type="protein sequence ID" value="TCLT_0000596201-mRNA-1"/>
    <property type="gene ID" value="TCLT_0000596201"/>
</dbReference>
<dbReference type="GO" id="GO:0005815">
    <property type="term" value="C:microtubule organizing center"/>
    <property type="evidence" value="ECO:0007669"/>
    <property type="project" value="TreeGrafter"/>
</dbReference>
<comment type="similarity">
    <text evidence="2">Belongs to the CLUAP1 family.</text>
</comment>
<keyword evidence="3" id="KW-0970">Cilium biogenesis/degradation</keyword>